<proteinExistence type="predicted"/>
<keyword evidence="6" id="KW-1185">Reference proteome</keyword>
<dbReference type="Gene3D" id="2.40.30.170">
    <property type="match status" value="1"/>
</dbReference>
<dbReference type="PANTHER" id="PTHR30386:SF24">
    <property type="entry name" value="MULTIDRUG RESISTANCE EFFLUX PUMP"/>
    <property type="match status" value="1"/>
</dbReference>
<protein>
    <submittedName>
        <fullName evidence="5">Multidrug resistance efflux pump</fullName>
    </submittedName>
</protein>
<dbReference type="PROSITE" id="PS51257">
    <property type="entry name" value="PROKAR_LIPOPROTEIN"/>
    <property type="match status" value="1"/>
</dbReference>
<accession>A0A1H0LWD3</accession>
<evidence type="ECO:0000259" key="4">
    <source>
        <dbReference type="Pfam" id="PF25954"/>
    </source>
</evidence>
<feature type="domain" description="Multidrug resistance protein MdtA-like barrel-sandwich hybrid" evidence="3">
    <location>
        <begin position="52"/>
        <end position="244"/>
    </location>
</feature>
<gene>
    <name evidence="5" type="ORF">SAMN05192530_11185</name>
</gene>
<dbReference type="Proteomes" id="UP000198793">
    <property type="component" value="Unassembled WGS sequence"/>
</dbReference>
<dbReference type="EMBL" id="FNIT01000011">
    <property type="protein sequence ID" value="SDO72445.1"/>
    <property type="molecule type" value="Genomic_DNA"/>
</dbReference>
<evidence type="ECO:0000259" key="3">
    <source>
        <dbReference type="Pfam" id="PF25917"/>
    </source>
</evidence>
<dbReference type="InterPro" id="IPR058792">
    <property type="entry name" value="Beta-barrel_RND_2"/>
</dbReference>
<organism evidence="5 6">
    <name type="scientific">Aureimonas jatrophae</name>
    <dbReference type="NCBI Taxonomy" id="1166073"/>
    <lineage>
        <taxon>Bacteria</taxon>
        <taxon>Pseudomonadati</taxon>
        <taxon>Pseudomonadota</taxon>
        <taxon>Alphaproteobacteria</taxon>
        <taxon>Hyphomicrobiales</taxon>
        <taxon>Aurantimonadaceae</taxon>
        <taxon>Aureimonas</taxon>
    </lineage>
</organism>
<reference evidence="5 6" key="1">
    <citation type="submission" date="2016-10" db="EMBL/GenBank/DDBJ databases">
        <authorList>
            <person name="de Groot N.N."/>
        </authorList>
    </citation>
    <scope>NUCLEOTIDE SEQUENCE [LARGE SCALE GENOMIC DNA]</scope>
    <source>
        <strain evidence="6">L7-484,KACC 16230,DSM 25025</strain>
    </source>
</reference>
<dbReference type="Gene3D" id="2.40.50.100">
    <property type="match status" value="1"/>
</dbReference>
<dbReference type="SUPFAM" id="SSF111369">
    <property type="entry name" value="HlyD-like secretion proteins"/>
    <property type="match status" value="2"/>
</dbReference>
<feature type="compositionally biased region" description="Low complexity" evidence="2">
    <location>
        <begin position="348"/>
        <end position="358"/>
    </location>
</feature>
<dbReference type="InterPro" id="IPR050739">
    <property type="entry name" value="MFP"/>
</dbReference>
<evidence type="ECO:0000256" key="1">
    <source>
        <dbReference type="SAM" id="Coils"/>
    </source>
</evidence>
<dbReference type="Pfam" id="PF25954">
    <property type="entry name" value="Beta-barrel_RND_2"/>
    <property type="match status" value="1"/>
</dbReference>
<dbReference type="PANTHER" id="PTHR30386">
    <property type="entry name" value="MEMBRANE FUSION SUBUNIT OF EMRAB-TOLC MULTIDRUG EFFLUX PUMP"/>
    <property type="match status" value="1"/>
</dbReference>
<feature type="region of interest" description="Disordered" evidence="2">
    <location>
        <begin position="348"/>
        <end position="368"/>
    </location>
</feature>
<dbReference type="Gene3D" id="1.10.287.470">
    <property type="entry name" value="Helix hairpin bin"/>
    <property type="match status" value="2"/>
</dbReference>
<dbReference type="RefSeq" id="WP_090676440.1">
    <property type="nucleotide sequence ID" value="NZ_FNIT01000011.1"/>
</dbReference>
<sequence length="368" mass="38721">MRKLFSSFATFVALTVGCAGVALVLYAWRLPPFATTTEVTNDAYVRGQVTIIAPQLAGYIAAVDVQDYEEVAQGQVIAQIDDRIFQQKLAQARATLDAQRAALENAAQQRRAAEARVKAAEAAIASAQSASDTAQANFERVQPLARQGYVPGSDFDVATRTRDQAAAALDQAKASAEVSRQDLQTVIVQRQSLEAAVEGAEAAVKLAEIDLSNTRVVAPKAGRLGEVGVRLGQYVQAGTQLTSLVPNQVWVVANFKETQLPGMEVGQPVSFTVDALKGRRMTGRIERFAPATGSEFAVLRPDNATGNFTKVAQRVPVRIAIDAGQAGVEDLSPGLSVVVSIDTAAQGSTAAASTGTQQPPVDSASATP</sequence>
<keyword evidence="1" id="KW-0175">Coiled coil</keyword>
<evidence type="ECO:0000313" key="5">
    <source>
        <dbReference type="EMBL" id="SDO72445.1"/>
    </source>
</evidence>
<dbReference type="STRING" id="1166073.SAMN05192530_11185"/>
<evidence type="ECO:0000313" key="6">
    <source>
        <dbReference type="Proteomes" id="UP000198793"/>
    </source>
</evidence>
<name>A0A1H0LWD3_9HYPH</name>
<feature type="coiled-coil region" evidence="1">
    <location>
        <begin position="89"/>
        <end position="137"/>
    </location>
</feature>
<feature type="domain" description="CusB-like beta-barrel" evidence="4">
    <location>
        <begin position="248"/>
        <end position="291"/>
    </location>
</feature>
<dbReference type="AlphaFoldDB" id="A0A1H0LWD3"/>
<dbReference type="Pfam" id="PF25917">
    <property type="entry name" value="BSH_RND"/>
    <property type="match status" value="1"/>
</dbReference>
<dbReference type="OrthoDB" id="9811754at2"/>
<dbReference type="InterPro" id="IPR058625">
    <property type="entry name" value="MdtA-like_BSH"/>
</dbReference>
<evidence type="ECO:0000256" key="2">
    <source>
        <dbReference type="SAM" id="MobiDB-lite"/>
    </source>
</evidence>